<feature type="compositionally biased region" description="Polar residues" evidence="1">
    <location>
        <begin position="41"/>
        <end position="54"/>
    </location>
</feature>
<evidence type="ECO:0000313" key="3">
    <source>
        <dbReference type="Proteomes" id="UP000734854"/>
    </source>
</evidence>
<evidence type="ECO:0000313" key="2">
    <source>
        <dbReference type="EMBL" id="KAG6523600.1"/>
    </source>
</evidence>
<feature type="region of interest" description="Disordered" evidence="1">
    <location>
        <begin position="33"/>
        <end position="59"/>
    </location>
</feature>
<accession>A0A8J5H967</accession>
<dbReference type="PANTHER" id="PTHR35304:SF1">
    <property type="entry name" value="OS05G0120300 PROTEIN"/>
    <property type="match status" value="1"/>
</dbReference>
<dbReference type="PANTHER" id="PTHR35304">
    <property type="entry name" value="OS05G0120300 PROTEIN-RELATED"/>
    <property type="match status" value="1"/>
</dbReference>
<evidence type="ECO:0000256" key="1">
    <source>
        <dbReference type="SAM" id="MobiDB-lite"/>
    </source>
</evidence>
<comment type="caution">
    <text evidence="2">The sequence shown here is derived from an EMBL/GenBank/DDBJ whole genome shotgun (WGS) entry which is preliminary data.</text>
</comment>
<sequence>MSSVCNSSMPARPTFINLYKWPESDAEFVKSMTEGRRGKSTAVTDQSQSHSKWSPSPPVVDSFSCRQVYLRSYPFSKEEKAATGKTKQCFEKAKEKATSLFSTKKKKIKKNELRFVSDRKLIKDFPYSSLFSIFYRFLFCTTSVEVVDRRRIGLRTENKGKVGILCEIASGGHASMRDKHSIGLGAVLKRRAVAVTDEPRLSSPMAARHWWSTLSEQLAEPARNWRGKS</sequence>
<organism evidence="2 3">
    <name type="scientific">Zingiber officinale</name>
    <name type="common">Ginger</name>
    <name type="synonym">Amomum zingiber</name>
    <dbReference type="NCBI Taxonomy" id="94328"/>
    <lineage>
        <taxon>Eukaryota</taxon>
        <taxon>Viridiplantae</taxon>
        <taxon>Streptophyta</taxon>
        <taxon>Embryophyta</taxon>
        <taxon>Tracheophyta</taxon>
        <taxon>Spermatophyta</taxon>
        <taxon>Magnoliopsida</taxon>
        <taxon>Liliopsida</taxon>
        <taxon>Zingiberales</taxon>
        <taxon>Zingiberaceae</taxon>
        <taxon>Zingiber</taxon>
    </lineage>
</organism>
<dbReference type="EMBL" id="JACMSC010000004">
    <property type="protein sequence ID" value="KAG6523600.1"/>
    <property type="molecule type" value="Genomic_DNA"/>
</dbReference>
<dbReference type="AlphaFoldDB" id="A0A8J5H967"/>
<keyword evidence="3" id="KW-1185">Reference proteome</keyword>
<name>A0A8J5H967_ZINOF</name>
<gene>
    <name evidence="2" type="ORF">ZIOFF_013465</name>
</gene>
<dbReference type="Proteomes" id="UP000734854">
    <property type="component" value="Unassembled WGS sequence"/>
</dbReference>
<protein>
    <submittedName>
        <fullName evidence="2">Uncharacterized protein</fullName>
    </submittedName>
</protein>
<reference evidence="2 3" key="1">
    <citation type="submission" date="2020-08" db="EMBL/GenBank/DDBJ databases">
        <title>Plant Genome Project.</title>
        <authorList>
            <person name="Zhang R.-G."/>
        </authorList>
    </citation>
    <scope>NUCLEOTIDE SEQUENCE [LARGE SCALE GENOMIC DNA]</scope>
    <source>
        <tissue evidence="2">Rhizome</tissue>
    </source>
</reference>
<proteinExistence type="predicted"/>